<dbReference type="Pfam" id="PF08241">
    <property type="entry name" value="Methyltransf_11"/>
    <property type="match status" value="1"/>
</dbReference>
<dbReference type="InterPro" id="IPR029063">
    <property type="entry name" value="SAM-dependent_MTases_sf"/>
</dbReference>
<sequence>MDHKKEIAHHFSNPELAVQEMHRVLKPKGIFILIDNVAPEEAETTKILHQIETLRIHPICAV</sequence>
<evidence type="ECO:0000259" key="1">
    <source>
        <dbReference type="Pfam" id="PF08241"/>
    </source>
</evidence>
<keyword evidence="2" id="KW-0489">Methyltransferase</keyword>
<dbReference type="Proteomes" id="UP000538292">
    <property type="component" value="Unassembled WGS sequence"/>
</dbReference>
<name>A0A7W1XRP8_9BACL</name>
<keyword evidence="3" id="KW-1185">Reference proteome</keyword>
<dbReference type="SUPFAM" id="SSF53335">
    <property type="entry name" value="S-adenosyl-L-methionine-dependent methyltransferases"/>
    <property type="match status" value="1"/>
</dbReference>
<dbReference type="GO" id="GO:0008757">
    <property type="term" value="F:S-adenosylmethionine-dependent methyltransferase activity"/>
    <property type="evidence" value="ECO:0007669"/>
    <property type="project" value="InterPro"/>
</dbReference>
<dbReference type="EMBL" id="JACEOL010000020">
    <property type="protein sequence ID" value="MBA4601922.1"/>
    <property type="molecule type" value="Genomic_DNA"/>
</dbReference>
<gene>
    <name evidence="2" type="ORF">H2C83_06230</name>
</gene>
<feature type="domain" description="Methyltransferase type 11" evidence="1">
    <location>
        <begin position="7"/>
        <end position="33"/>
    </location>
</feature>
<dbReference type="RefSeq" id="WP_181738917.1">
    <property type="nucleotide sequence ID" value="NZ_JACEOL010000020.1"/>
</dbReference>
<reference evidence="2 3" key="1">
    <citation type="submission" date="2020-07" db="EMBL/GenBank/DDBJ databases">
        <title>Thermoactinomyces phylogeny.</title>
        <authorList>
            <person name="Dunlap C."/>
        </authorList>
    </citation>
    <scope>NUCLEOTIDE SEQUENCE [LARGE SCALE GENOMIC DNA]</scope>
    <source>
        <strain evidence="2 3">AMNI-1</strain>
    </source>
</reference>
<dbReference type="GO" id="GO:0032259">
    <property type="term" value="P:methylation"/>
    <property type="evidence" value="ECO:0007669"/>
    <property type="project" value="UniProtKB-KW"/>
</dbReference>
<evidence type="ECO:0000313" key="3">
    <source>
        <dbReference type="Proteomes" id="UP000538292"/>
    </source>
</evidence>
<dbReference type="InterPro" id="IPR013216">
    <property type="entry name" value="Methyltransf_11"/>
</dbReference>
<dbReference type="AlphaFoldDB" id="A0A7W1XRP8"/>
<keyword evidence="2" id="KW-0808">Transferase</keyword>
<protein>
    <submittedName>
        <fullName evidence="2">Methyltransferase domain-containing protein</fullName>
    </submittedName>
</protein>
<accession>A0A7W1XRP8</accession>
<evidence type="ECO:0000313" key="2">
    <source>
        <dbReference type="EMBL" id="MBA4601922.1"/>
    </source>
</evidence>
<comment type="caution">
    <text evidence="2">The sequence shown here is derived from an EMBL/GenBank/DDBJ whole genome shotgun (WGS) entry which is preliminary data.</text>
</comment>
<organism evidence="2 3">
    <name type="scientific">Thermoactinomyces mirandus</name>
    <dbReference type="NCBI Taxonomy" id="2756294"/>
    <lineage>
        <taxon>Bacteria</taxon>
        <taxon>Bacillati</taxon>
        <taxon>Bacillota</taxon>
        <taxon>Bacilli</taxon>
        <taxon>Bacillales</taxon>
        <taxon>Thermoactinomycetaceae</taxon>
        <taxon>Thermoactinomyces</taxon>
    </lineage>
</organism>
<dbReference type="Gene3D" id="3.40.50.150">
    <property type="entry name" value="Vaccinia Virus protein VP39"/>
    <property type="match status" value="1"/>
</dbReference>
<proteinExistence type="predicted"/>